<dbReference type="Proteomes" id="UP001652625">
    <property type="component" value="Chromosome 12"/>
</dbReference>
<proteinExistence type="predicted"/>
<keyword evidence="2" id="KW-1185">Reference proteome</keyword>
<dbReference type="RefSeq" id="XP_065670694.1">
    <property type="nucleotide sequence ID" value="XM_065814622.1"/>
</dbReference>
<sequence length="193" mass="22710">MENAYLSYMTTTCNAQAKWHLEQYKRFSFYSEYYSNLKANKESCRSHVNNSRHPYEHFSLNSGNSNKLKSKNKKRKNQKKEEECESEFELDQHFVDFLRQSSEFKKKRDADKIANLKENDPTEDSVEYVDVLQKGPDGTILPPTALNRKLIYEEKYGNSGTLVLSLETALQWKFNKFIDKNSPCLWPALPIRF</sequence>
<dbReference type="PANTHER" id="PTHR16238">
    <property type="entry name" value="GEM-ASSOCIATED PROTEIN 8"/>
    <property type="match status" value="1"/>
</dbReference>
<dbReference type="GeneID" id="100197072"/>
<evidence type="ECO:0000256" key="1">
    <source>
        <dbReference type="SAM" id="MobiDB-lite"/>
    </source>
</evidence>
<protein>
    <submittedName>
        <fullName evidence="3">Gem-associated protein 8</fullName>
    </submittedName>
</protein>
<dbReference type="PANTHER" id="PTHR16238:SF7">
    <property type="entry name" value="GEM-ASSOCIATED PROTEIN 8"/>
    <property type="match status" value="1"/>
</dbReference>
<organism evidence="2 3">
    <name type="scientific">Hydra vulgaris</name>
    <name type="common">Hydra</name>
    <name type="synonym">Hydra attenuata</name>
    <dbReference type="NCBI Taxonomy" id="6087"/>
    <lineage>
        <taxon>Eukaryota</taxon>
        <taxon>Metazoa</taxon>
        <taxon>Cnidaria</taxon>
        <taxon>Hydrozoa</taxon>
        <taxon>Hydroidolina</taxon>
        <taxon>Anthoathecata</taxon>
        <taxon>Aplanulata</taxon>
        <taxon>Hydridae</taxon>
        <taxon>Hydra</taxon>
    </lineage>
</organism>
<reference evidence="3" key="1">
    <citation type="submission" date="2025-08" db="UniProtKB">
        <authorList>
            <consortium name="RefSeq"/>
        </authorList>
    </citation>
    <scope>IDENTIFICATION</scope>
</reference>
<dbReference type="Pfam" id="PF15348">
    <property type="entry name" value="GEMIN8"/>
    <property type="match status" value="1"/>
</dbReference>
<dbReference type="InterPro" id="IPR034754">
    <property type="entry name" value="GEMIN8"/>
</dbReference>
<name>A0ABM4D8P5_HYDVU</name>
<evidence type="ECO:0000313" key="2">
    <source>
        <dbReference type="Proteomes" id="UP001652625"/>
    </source>
</evidence>
<accession>A0ABM4D8P5</accession>
<gene>
    <name evidence="3" type="primary">LOC100197072</name>
</gene>
<evidence type="ECO:0000313" key="3">
    <source>
        <dbReference type="RefSeq" id="XP_065670694.1"/>
    </source>
</evidence>
<feature type="region of interest" description="Disordered" evidence="1">
    <location>
        <begin position="55"/>
        <end position="81"/>
    </location>
</feature>
<feature type="compositionally biased region" description="Basic residues" evidence="1">
    <location>
        <begin position="68"/>
        <end position="78"/>
    </location>
</feature>